<feature type="binding site" evidence="7">
    <location>
        <position position="245"/>
    </location>
    <ligand>
        <name>substrate</name>
    </ligand>
</feature>
<dbReference type="Pfam" id="PF04960">
    <property type="entry name" value="Glutaminase"/>
    <property type="match status" value="1"/>
</dbReference>
<feature type="binding site" evidence="7">
    <location>
        <position position="263"/>
    </location>
    <ligand>
        <name>substrate</name>
    </ligand>
</feature>
<accession>A0A376CLK9</accession>
<dbReference type="InterPro" id="IPR036513">
    <property type="entry name" value="STAS_dom_sf"/>
</dbReference>
<dbReference type="OrthoDB" id="9788822at2"/>
<dbReference type="Gene3D" id="3.30.750.24">
    <property type="entry name" value="STAS domain"/>
    <property type="match status" value="2"/>
</dbReference>
<evidence type="ECO:0000256" key="2">
    <source>
        <dbReference type="ARBA" id="ARBA00011881"/>
    </source>
</evidence>
<protein>
    <recommendedName>
        <fullName evidence="6 7">Glutaminase</fullName>
        <ecNumber evidence="3 7">3.5.1.2</ecNumber>
    </recommendedName>
</protein>
<keyword evidence="7" id="KW-0007">Acetylation</keyword>
<dbReference type="SUPFAM" id="SSF56601">
    <property type="entry name" value="beta-lactamase/transpeptidase-like"/>
    <property type="match status" value="1"/>
</dbReference>
<dbReference type="HAMAP" id="MF_00313">
    <property type="entry name" value="Glutaminase"/>
    <property type="match status" value="1"/>
</dbReference>
<keyword evidence="10" id="KW-1185">Reference proteome</keyword>
<feature type="binding site" evidence="7">
    <location>
        <position position="169"/>
    </location>
    <ligand>
        <name>substrate</name>
    </ligand>
</feature>
<dbReference type="EMBL" id="UFXQ01000001">
    <property type="protein sequence ID" value="STC69320.1"/>
    <property type="molecule type" value="Genomic_DNA"/>
</dbReference>
<feature type="binding site" evidence="7">
    <location>
        <position position="66"/>
    </location>
    <ligand>
        <name>substrate</name>
    </ligand>
</feature>
<evidence type="ECO:0000256" key="5">
    <source>
        <dbReference type="ARBA" id="ARBA00049534"/>
    </source>
</evidence>
<evidence type="ECO:0000256" key="4">
    <source>
        <dbReference type="ARBA" id="ARBA00022801"/>
    </source>
</evidence>
<dbReference type="STRING" id="35756.GCA_001044155_01183"/>
<dbReference type="EC" id="3.5.1.2" evidence="3 7"/>
<feature type="binding site" evidence="7">
    <location>
        <position position="116"/>
    </location>
    <ligand>
        <name>substrate</name>
    </ligand>
</feature>
<keyword evidence="4 7" id="KW-0378">Hydrolase</keyword>
<evidence type="ECO:0000313" key="9">
    <source>
        <dbReference type="EMBL" id="STC69320.1"/>
    </source>
</evidence>
<dbReference type="GO" id="GO:0006537">
    <property type="term" value="P:glutamate biosynthetic process"/>
    <property type="evidence" value="ECO:0007669"/>
    <property type="project" value="TreeGrafter"/>
</dbReference>
<organism evidence="9 10">
    <name type="scientific">Corynebacterium pilosum</name>
    <dbReference type="NCBI Taxonomy" id="35756"/>
    <lineage>
        <taxon>Bacteria</taxon>
        <taxon>Bacillati</taxon>
        <taxon>Actinomycetota</taxon>
        <taxon>Actinomycetes</taxon>
        <taxon>Mycobacteriales</taxon>
        <taxon>Corynebacteriaceae</taxon>
        <taxon>Corynebacterium</taxon>
    </lineage>
</organism>
<dbReference type="InterPro" id="IPR015868">
    <property type="entry name" value="Glutaminase"/>
</dbReference>
<dbReference type="Gene3D" id="3.30.530.20">
    <property type="match status" value="1"/>
</dbReference>
<dbReference type="AlphaFoldDB" id="A0A376CLK9"/>
<comment type="subunit">
    <text evidence="2 7">Homotetramer.</text>
</comment>
<dbReference type="SUPFAM" id="SSF55961">
    <property type="entry name" value="Bet v1-like"/>
    <property type="match status" value="1"/>
</dbReference>
<feature type="binding site" evidence="7">
    <location>
        <position position="162"/>
    </location>
    <ligand>
        <name>substrate</name>
    </ligand>
</feature>
<dbReference type="PANTHER" id="PTHR12544:SF29">
    <property type="entry name" value="GLUTAMINASE"/>
    <property type="match status" value="1"/>
</dbReference>
<evidence type="ECO:0000256" key="1">
    <source>
        <dbReference type="ARBA" id="ARBA00011076"/>
    </source>
</evidence>
<comment type="similarity">
    <text evidence="1 7">Belongs to the glutaminase family.</text>
</comment>
<dbReference type="NCBIfam" id="NF002134">
    <property type="entry name" value="PRK00971.1-4"/>
    <property type="match status" value="1"/>
</dbReference>
<evidence type="ECO:0000256" key="6">
    <source>
        <dbReference type="ARBA" id="ARBA00070405"/>
    </source>
</evidence>
<dbReference type="GO" id="GO:0006543">
    <property type="term" value="P:L-glutamine catabolic process"/>
    <property type="evidence" value="ECO:0007669"/>
    <property type="project" value="TreeGrafter"/>
</dbReference>
<dbReference type="PANTHER" id="PTHR12544">
    <property type="entry name" value="GLUTAMINASE"/>
    <property type="match status" value="1"/>
</dbReference>
<dbReference type="NCBIfam" id="TIGR03814">
    <property type="entry name" value="Gln_ase"/>
    <property type="match status" value="1"/>
</dbReference>
<gene>
    <name evidence="9" type="primary">glsA1_2</name>
    <name evidence="7" type="synonym">glsA</name>
    <name evidence="9" type="ORF">NCTC11862_01105</name>
</gene>
<dbReference type="InterPro" id="IPR012338">
    <property type="entry name" value="Beta-lactam/transpept-like"/>
</dbReference>
<feature type="domain" description="STAS" evidence="8">
    <location>
        <begin position="318"/>
        <end position="393"/>
    </location>
</feature>
<reference evidence="9 10" key="1">
    <citation type="submission" date="2018-06" db="EMBL/GenBank/DDBJ databases">
        <authorList>
            <consortium name="Pathogen Informatics"/>
            <person name="Doyle S."/>
        </authorList>
    </citation>
    <scope>NUCLEOTIDE SEQUENCE [LARGE SCALE GENOMIC DNA]</scope>
    <source>
        <strain evidence="9 10">NCTC11862</strain>
    </source>
</reference>
<name>A0A376CLK9_9CORY</name>
<dbReference type="InterPro" id="IPR002645">
    <property type="entry name" value="STAS_dom"/>
</dbReference>
<evidence type="ECO:0000259" key="8">
    <source>
        <dbReference type="PROSITE" id="PS50801"/>
    </source>
</evidence>
<dbReference type="Proteomes" id="UP000254467">
    <property type="component" value="Unassembled WGS sequence"/>
</dbReference>
<dbReference type="InterPro" id="IPR023393">
    <property type="entry name" value="START-like_dom_sf"/>
</dbReference>
<dbReference type="PROSITE" id="PS50801">
    <property type="entry name" value="STAS"/>
    <property type="match status" value="1"/>
</dbReference>
<evidence type="ECO:0000256" key="3">
    <source>
        <dbReference type="ARBA" id="ARBA00012918"/>
    </source>
</evidence>
<sequence length="555" mass="60751">MALDSPIPDYLADILDYVHDKDGGAVADYIPELKDADPDKLALAVCTANGRLYSVGDDEVEFSIQSISKPFVYALALDQAGEDAVSQVVGVEPSGEAFNELSLEEESKRPDNAMINAGAIAINQLINGTDSSIDSRADRILQLFSDLAGRKLRIDEELTDSELAGADRNLSIAYMLRNYGIVKDSAEDVIRSYTRQCSVMVTTRDLAVMAATLANGGVQPVTGERIFSSRAARHALAVMSSAGMYDAAGRWMYTVGIPAKSGVAGGLIGTMPGQMGIATFSPRLDEQGNSVRGVQAFEQMSEQMDLHLMGAANYAPPGIRSIEREGDATLITLQGVINFTAAENVLYEISQHRLTSDQLVLDISEVASFNKIGRRVVKEGLRRLRENGAHVAIYDPDDVMADKEYSDGTHAEKVDDFELTVSIDARADEVYNAIVQPSTWWADAIEGDPSEEGEIFELNLPENYAQYRVVTAEPGQRVVWHVEQTGHADEVSEWTGSDLVFELEEVEEDGEVFTRLNFTHRGLQQHKVLYEEGSNDWTGRLREALPALITEGKSR</sequence>
<evidence type="ECO:0000313" key="10">
    <source>
        <dbReference type="Proteomes" id="UP000254467"/>
    </source>
</evidence>
<feature type="binding site" evidence="7">
    <location>
        <position position="193"/>
    </location>
    <ligand>
        <name>substrate</name>
    </ligand>
</feature>
<dbReference type="SUPFAM" id="SSF52091">
    <property type="entry name" value="SpoIIaa-like"/>
    <property type="match status" value="1"/>
</dbReference>
<comment type="catalytic activity">
    <reaction evidence="5 7">
        <text>L-glutamine + H2O = L-glutamate + NH4(+)</text>
        <dbReference type="Rhea" id="RHEA:15889"/>
        <dbReference type="ChEBI" id="CHEBI:15377"/>
        <dbReference type="ChEBI" id="CHEBI:28938"/>
        <dbReference type="ChEBI" id="CHEBI:29985"/>
        <dbReference type="ChEBI" id="CHEBI:58359"/>
        <dbReference type="EC" id="3.5.1.2"/>
    </reaction>
</comment>
<dbReference type="Pfam" id="PF01740">
    <property type="entry name" value="STAS"/>
    <property type="match status" value="1"/>
</dbReference>
<proteinExistence type="inferred from homology"/>
<dbReference type="FunFam" id="3.40.710.10:FF:000005">
    <property type="entry name" value="Glutaminase"/>
    <property type="match status" value="1"/>
</dbReference>
<dbReference type="GO" id="GO:0004359">
    <property type="term" value="F:glutaminase activity"/>
    <property type="evidence" value="ECO:0007669"/>
    <property type="project" value="UniProtKB-UniRule"/>
</dbReference>
<dbReference type="Gene3D" id="3.40.710.10">
    <property type="entry name" value="DD-peptidase/beta-lactamase superfamily"/>
    <property type="match status" value="1"/>
</dbReference>
<evidence type="ECO:0000256" key="7">
    <source>
        <dbReference type="HAMAP-Rule" id="MF_00313"/>
    </source>
</evidence>